<proteinExistence type="inferred from homology"/>
<dbReference type="GO" id="GO:0008927">
    <property type="term" value="F:mannonate dehydratase activity"/>
    <property type="evidence" value="ECO:0007669"/>
    <property type="project" value="UniProtKB-UniRule"/>
</dbReference>
<keyword evidence="8 11" id="KW-0464">Manganese</keyword>
<dbReference type="GO" id="GO:0030145">
    <property type="term" value="F:manganese ion binding"/>
    <property type="evidence" value="ECO:0007669"/>
    <property type="project" value="TreeGrafter"/>
</dbReference>
<evidence type="ECO:0000313" key="13">
    <source>
        <dbReference type="Proteomes" id="UP000029672"/>
    </source>
</evidence>
<keyword evidence="13" id="KW-1185">Reference proteome</keyword>
<comment type="catalytic activity">
    <reaction evidence="1 11">
        <text>D-mannonate = 2-dehydro-3-deoxy-D-gluconate + H2O</text>
        <dbReference type="Rhea" id="RHEA:20097"/>
        <dbReference type="ChEBI" id="CHEBI:15377"/>
        <dbReference type="ChEBI" id="CHEBI:17767"/>
        <dbReference type="ChEBI" id="CHEBI:57990"/>
        <dbReference type="EC" id="4.2.1.8"/>
    </reaction>
</comment>
<dbReference type="AlphaFoldDB" id="A0A097EM84"/>
<dbReference type="PANTHER" id="PTHR30387">
    <property type="entry name" value="MANNONATE DEHYDRATASE"/>
    <property type="match status" value="1"/>
</dbReference>
<comment type="pathway">
    <text evidence="3 11">Carbohydrate metabolism; pentose and glucuronate interconversion.</text>
</comment>
<dbReference type="Gene3D" id="3.20.20.150">
    <property type="entry name" value="Divalent-metal-dependent TIM barrel enzymes"/>
    <property type="match status" value="2"/>
</dbReference>
<accession>A0A097EM84</accession>
<dbReference type="PANTHER" id="PTHR30387:SF2">
    <property type="entry name" value="MANNONATE DEHYDRATASE"/>
    <property type="match status" value="1"/>
</dbReference>
<evidence type="ECO:0000256" key="8">
    <source>
        <dbReference type="ARBA" id="ARBA00023211"/>
    </source>
</evidence>
<evidence type="ECO:0000256" key="9">
    <source>
        <dbReference type="ARBA" id="ARBA00023239"/>
    </source>
</evidence>
<evidence type="ECO:0000256" key="5">
    <source>
        <dbReference type="ARBA" id="ARBA00012927"/>
    </source>
</evidence>
<evidence type="ECO:0000256" key="2">
    <source>
        <dbReference type="ARBA" id="ARBA00002713"/>
    </source>
</evidence>
<evidence type="ECO:0000256" key="11">
    <source>
        <dbReference type="HAMAP-Rule" id="MF_00106"/>
    </source>
</evidence>
<name>A0A097EM84_9GAMM</name>
<dbReference type="HOGENOM" id="CLU_058621_2_0_6"/>
<dbReference type="STRING" id="1547445.LO80_00960"/>
<dbReference type="PIRSF" id="PIRSF016049">
    <property type="entry name" value="Man_dehyd"/>
    <property type="match status" value="1"/>
</dbReference>
<dbReference type="eggNOG" id="COG1312">
    <property type="taxonomic scope" value="Bacteria"/>
</dbReference>
<protein>
    <recommendedName>
        <fullName evidence="6 11">Mannonate dehydratase</fullName>
        <ecNumber evidence="5 11">4.2.1.8</ecNumber>
    </recommendedName>
    <alternativeName>
        <fullName evidence="10 11">D-mannonate hydro-lyase</fullName>
    </alternativeName>
</protein>
<dbReference type="UniPathway" id="UPA00246"/>
<comment type="function">
    <text evidence="2 11">Catalyzes the dehydration of D-mannonate.</text>
</comment>
<evidence type="ECO:0000256" key="7">
    <source>
        <dbReference type="ARBA" id="ARBA00023004"/>
    </source>
</evidence>
<dbReference type="GO" id="GO:0008198">
    <property type="term" value="F:ferrous iron binding"/>
    <property type="evidence" value="ECO:0007669"/>
    <property type="project" value="TreeGrafter"/>
</dbReference>
<evidence type="ECO:0000256" key="6">
    <source>
        <dbReference type="ARBA" id="ARBA00016339"/>
    </source>
</evidence>
<dbReference type="NCBIfam" id="TIGR00695">
    <property type="entry name" value="uxuA"/>
    <property type="match status" value="1"/>
</dbReference>
<dbReference type="KEGG" id="frf:LO80_00960"/>
<dbReference type="NCBIfam" id="NF003027">
    <property type="entry name" value="PRK03906.1"/>
    <property type="match status" value="1"/>
</dbReference>
<evidence type="ECO:0000256" key="4">
    <source>
        <dbReference type="ARBA" id="ARBA00007389"/>
    </source>
</evidence>
<dbReference type="InterPro" id="IPR004628">
    <property type="entry name" value="Man_deHydtase"/>
</dbReference>
<sequence length="396" mass="45225">MIESWRWFGPNDPVCIEDIMQTGVTDIVTALHHIPNGKVWPVEEIKKRQHEVENSSKLGKTNLIWSVVESIPVHEDIKRGKSTRDEYIDAYCQSIRNLAQCGIKLIIYNFMPVLDWTRTDLGKQTATGAKTLSFDEIAFAAFDIHIFKRKDAEKAYKTEIVSQAKKYFDDMTQEEIDKLTGNIIAGLPGAEESFSLEQFQAALDEYKDINKEKLRENLIYFLKKVIPVAEEVGAKVAIHPDDPPFELFGLPRIISTIEDYDWLFENIPSMANGITFCAGSLGSRWDNDLPLMAKKIGRRIYFTHLRNVALDPNNRSFFEAEHLCGSTDMYSLVKEIMKIEKDSQPIYMRPDHGQQMLSDLDKKTNPGYSCIGRMKGLAEVRGVAYAVKRELENESK</sequence>
<dbReference type="Pfam" id="PF03786">
    <property type="entry name" value="UxuA"/>
    <property type="match status" value="1"/>
</dbReference>
<evidence type="ECO:0000256" key="3">
    <source>
        <dbReference type="ARBA" id="ARBA00004892"/>
    </source>
</evidence>
<reference evidence="12 13" key="1">
    <citation type="submission" date="2014-10" db="EMBL/GenBank/DDBJ databases">
        <title>Whole genome sequence of Francisella endociliophora strain FSC1006, isolated from a laboratory culture of the marine ciliate Euplotes raikovi.</title>
        <authorList>
            <person name="Granberg M."/>
            <person name="Backman S."/>
            <person name="Lundmark E."/>
            <person name="Nilsson E."/>
            <person name="Karlsson E."/>
            <person name="Thelaus J."/>
            <person name="Ohrman C."/>
            <person name="Larkeryd A."/>
            <person name="Stenberg P."/>
        </authorList>
    </citation>
    <scope>NUCLEOTIDE SEQUENCE [LARGE SCALE GENOMIC DNA]</scope>
    <source>
        <strain evidence="12 13">FSC1006</strain>
    </source>
</reference>
<organism evidence="12 13">
    <name type="scientific">Candidatus Francisella endociliophora</name>
    <dbReference type="NCBI Taxonomy" id="653937"/>
    <lineage>
        <taxon>Bacteria</taxon>
        <taxon>Pseudomonadati</taxon>
        <taxon>Pseudomonadota</taxon>
        <taxon>Gammaproteobacteria</taxon>
        <taxon>Thiotrichales</taxon>
        <taxon>Francisellaceae</taxon>
        <taxon>Francisella</taxon>
    </lineage>
</organism>
<dbReference type="EC" id="4.2.1.8" evidence="5 11"/>
<gene>
    <name evidence="11" type="primary">uxuA</name>
    <name evidence="12" type="ORF">LO80_00960</name>
</gene>
<dbReference type="GO" id="GO:0042840">
    <property type="term" value="P:D-glucuronate catabolic process"/>
    <property type="evidence" value="ECO:0007669"/>
    <property type="project" value="TreeGrafter"/>
</dbReference>
<evidence type="ECO:0000256" key="10">
    <source>
        <dbReference type="ARBA" id="ARBA00033474"/>
    </source>
</evidence>
<keyword evidence="7 11" id="KW-0408">Iron</keyword>
<comment type="cofactor">
    <cofactor evidence="11">
        <name>Fe(2+)</name>
        <dbReference type="ChEBI" id="CHEBI:29033"/>
    </cofactor>
    <cofactor evidence="11">
        <name>Mn(2+)</name>
        <dbReference type="ChEBI" id="CHEBI:29035"/>
    </cofactor>
</comment>
<dbReference type="HAMAP" id="MF_00106">
    <property type="entry name" value="UxuA"/>
    <property type="match status" value="1"/>
</dbReference>
<dbReference type="RefSeq" id="WP_040007725.1">
    <property type="nucleotide sequence ID" value="NZ_CP009574.1"/>
</dbReference>
<evidence type="ECO:0000256" key="1">
    <source>
        <dbReference type="ARBA" id="ARBA00001794"/>
    </source>
</evidence>
<dbReference type="EMBL" id="CP009574">
    <property type="protein sequence ID" value="AIT08684.1"/>
    <property type="molecule type" value="Genomic_DNA"/>
</dbReference>
<dbReference type="Proteomes" id="UP000029672">
    <property type="component" value="Chromosome"/>
</dbReference>
<keyword evidence="9 11" id="KW-0456">Lyase</keyword>
<dbReference type="SUPFAM" id="SSF51658">
    <property type="entry name" value="Xylose isomerase-like"/>
    <property type="match status" value="1"/>
</dbReference>
<dbReference type="InterPro" id="IPR036237">
    <property type="entry name" value="Xyl_isomerase-like_sf"/>
</dbReference>
<dbReference type="OrthoDB" id="9780250at2"/>
<evidence type="ECO:0000313" key="12">
    <source>
        <dbReference type="EMBL" id="AIT08684.1"/>
    </source>
</evidence>
<comment type="similarity">
    <text evidence="4 11">Belongs to the mannonate dehydratase family.</text>
</comment>